<dbReference type="eggNOG" id="COG0640">
    <property type="taxonomic scope" value="Bacteria"/>
</dbReference>
<dbReference type="InterPro" id="IPR036388">
    <property type="entry name" value="WH-like_DNA-bd_sf"/>
</dbReference>
<dbReference type="GO" id="GO:0003677">
    <property type="term" value="F:DNA binding"/>
    <property type="evidence" value="ECO:0007669"/>
    <property type="project" value="UniProtKB-KW"/>
</dbReference>
<evidence type="ECO:0000256" key="2">
    <source>
        <dbReference type="ARBA" id="ARBA00023125"/>
    </source>
</evidence>
<dbReference type="HOGENOM" id="CLU_097806_4_1_11"/>
<dbReference type="PROSITE" id="PS50987">
    <property type="entry name" value="HTH_ARSR_2"/>
    <property type="match status" value="1"/>
</dbReference>
<dbReference type="PRINTS" id="PR00778">
    <property type="entry name" value="HTHARSR"/>
</dbReference>
<dbReference type="InterPro" id="IPR036390">
    <property type="entry name" value="WH_DNA-bd_sf"/>
</dbReference>
<evidence type="ECO:0000259" key="4">
    <source>
        <dbReference type="PROSITE" id="PS50987"/>
    </source>
</evidence>
<dbReference type="AlphaFoldDB" id="A0A075V892"/>
<dbReference type="Gene3D" id="1.10.10.10">
    <property type="entry name" value="Winged helix-like DNA-binding domain superfamily/Winged helix DNA-binding domain"/>
    <property type="match status" value="1"/>
</dbReference>
<name>A0A075V892_9PSEU</name>
<keyword evidence="3" id="KW-0804">Transcription</keyword>
<dbReference type="SMART" id="SM00418">
    <property type="entry name" value="HTH_ARSR"/>
    <property type="match status" value="1"/>
</dbReference>
<reference evidence="5 6" key="1">
    <citation type="journal article" date="2014" name="J. Biotechnol.">
        <title>Complete genome sequence of the actinobacterium Amycolatopsis japonica MG417-CF17(T) (=DSM 44213T) producing (S,S)-N,N'-ethylenediaminedisuccinic acid.</title>
        <authorList>
            <person name="Stegmann E."/>
            <person name="Albersmeier A."/>
            <person name="Spohn M."/>
            <person name="Gert H."/>
            <person name="Weber T."/>
            <person name="Wohlleben W."/>
            <person name="Kalinowski J."/>
            <person name="Ruckert C."/>
        </authorList>
    </citation>
    <scope>NUCLEOTIDE SEQUENCE [LARGE SCALE GENOMIC DNA]</scope>
    <source>
        <strain evidence="6">MG417-CF17 (DSM 44213)</strain>
    </source>
</reference>
<dbReference type="CDD" id="cd00090">
    <property type="entry name" value="HTH_ARSR"/>
    <property type="match status" value="1"/>
</dbReference>
<evidence type="ECO:0000313" key="5">
    <source>
        <dbReference type="EMBL" id="AIG80699.1"/>
    </source>
</evidence>
<dbReference type="SUPFAM" id="SSF46785">
    <property type="entry name" value="Winged helix' DNA-binding domain"/>
    <property type="match status" value="1"/>
</dbReference>
<evidence type="ECO:0000256" key="1">
    <source>
        <dbReference type="ARBA" id="ARBA00023015"/>
    </source>
</evidence>
<dbReference type="EMBL" id="CP008953">
    <property type="protein sequence ID" value="AIG80699.1"/>
    <property type="molecule type" value="Genomic_DNA"/>
</dbReference>
<dbReference type="InterPro" id="IPR051081">
    <property type="entry name" value="HTH_MetalResp_TranReg"/>
</dbReference>
<dbReference type="PANTHER" id="PTHR33154:SF12">
    <property type="entry name" value="TRANSCRIPTIONAL REGULATORY PROTEIN"/>
    <property type="match status" value="1"/>
</dbReference>
<dbReference type="InterPro" id="IPR001845">
    <property type="entry name" value="HTH_ArsR_DNA-bd_dom"/>
</dbReference>
<evidence type="ECO:0000256" key="3">
    <source>
        <dbReference type="ARBA" id="ARBA00023163"/>
    </source>
</evidence>
<sequence length="115" mass="12779">MAGLFDDCQIVWSAVSSMLPQPSIDEIEIVPVLQALADPVRLELIRALRSNPSPRSCAVTEYDVDISAPTLSHHWKVLREAGLTTTFVEGRTRWVELRTEDVHARFPGLLDAVLA</sequence>
<gene>
    <name evidence="5" type="ORF">AJAP_39595</name>
</gene>
<keyword evidence="2" id="KW-0238">DNA-binding</keyword>
<dbReference type="Pfam" id="PF12840">
    <property type="entry name" value="HTH_20"/>
    <property type="match status" value="1"/>
</dbReference>
<keyword evidence="1" id="KW-0805">Transcription regulation</keyword>
<proteinExistence type="predicted"/>
<dbReference type="Proteomes" id="UP000028492">
    <property type="component" value="Chromosome"/>
</dbReference>
<protein>
    <recommendedName>
        <fullName evidence="4">HTH arsR-type domain-containing protein</fullName>
    </recommendedName>
</protein>
<dbReference type="PANTHER" id="PTHR33154">
    <property type="entry name" value="TRANSCRIPTIONAL REGULATOR, ARSR FAMILY"/>
    <property type="match status" value="1"/>
</dbReference>
<keyword evidence="6" id="KW-1185">Reference proteome</keyword>
<dbReference type="InterPro" id="IPR011991">
    <property type="entry name" value="ArsR-like_HTH"/>
</dbReference>
<dbReference type="GO" id="GO:0003700">
    <property type="term" value="F:DNA-binding transcription factor activity"/>
    <property type="evidence" value="ECO:0007669"/>
    <property type="project" value="InterPro"/>
</dbReference>
<dbReference type="KEGG" id="aja:AJAP_39595"/>
<feature type="domain" description="HTH arsR-type" evidence="4">
    <location>
        <begin position="21"/>
        <end position="115"/>
    </location>
</feature>
<organism evidence="5 6">
    <name type="scientific">Amycolatopsis japonica</name>
    <dbReference type="NCBI Taxonomy" id="208439"/>
    <lineage>
        <taxon>Bacteria</taxon>
        <taxon>Bacillati</taxon>
        <taxon>Actinomycetota</taxon>
        <taxon>Actinomycetes</taxon>
        <taxon>Pseudonocardiales</taxon>
        <taxon>Pseudonocardiaceae</taxon>
        <taxon>Amycolatopsis</taxon>
        <taxon>Amycolatopsis japonica group</taxon>
    </lineage>
</organism>
<accession>A0A075V892</accession>
<evidence type="ECO:0000313" key="6">
    <source>
        <dbReference type="Proteomes" id="UP000028492"/>
    </source>
</evidence>